<evidence type="ECO:0000256" key="1">
    <source>
        <dbReference type="SAM" id="Phobius"/>
    </source>
</evidence>
<feature type="non-terminal residue" evidence="2">
    <location>
        <position position="138"/>
    </location>
</feature>
<dbReference type="AlphaFoldDB" id="A0A9D4WCH4"/>
<feature type="transmembrane region" description="Helical" evidence="1">
    <location>
        <begin position="87"/>
        <end position="110"/>
    </location>
</feature>
<keyword evidence="1" id="KW-0472">Membrane</keyword>
<gene>
    <name evidence="2" type="ORF">KIW84_064703</name>
</gene>
<evidence type="ECO:0000313" key="2">
    <source>
        <dbReference type="EMBL" id="KAI5399450.1"/>
    </source>
</evidence>
<proteinExistence type="predicted"/>
<keyword evidence="3" id="KW-1185">Reference proteome</keyword>
<accession>A0A9D4WCH4</accession>
<protein>
    <submittedName>
        <fullName evidence="2">Uncharacterized protein</fullName>
    </submittedName>
</protein>
<keyword evidence="1" id="KW-0812">Transmembrane</keyword>
<dbReference type="Gramene" id="Psat06G0470300-T1">
    <property type="protein sequence ID" value="KAI5399450.1"/>
    <property type="gene ID" value="KIW84_064703"/>
</dbReference>
<keyword evidence="1" id="KW-1133">Transmembrane helix</keyword>
<dbReference type="Proteomes" id="UP001058974">
    <property type="component" value="Chromosome 6"/>
</dbReference>
<organism evidence="2 3">
    <name type="scientific">Pisum sativum</name>
    <name type="common">Garden pea</name>
    <name type="synonym">Lathyrus oleraceus</name>
    <dbReference type="NCBI Taxonomy" id="3888"/>
    <lineage>
        <taxon>Eukaryota</taxon>
        <taxon>Viridiplantae</taxon>
        <taxon>Streptophyta</taxon>
        <taxon>Embryophyta</taxon>
        <taxon>Tracheophyta</taxon>
        <taxon>Spermatophyta</taxon>
        <taxon>Magnoliopsida</taxon>
        <taxon>eudicotyledons</taxon>
        <taxon>Gunneridae</taxon>
        <taxon>Pentapetalae</taxon>
        <taxon>rosids</taxon>
        <taxon>fabids</taxon>
        <taxon>Fabales</taxon>
        <taxon>Fabaceae</taxon>
        <taxon>Papilionoideae</taxon>
        <taxon>50 kb inversion clade</taxon>
        <taxon>NPAAA clade</taxon>
        <taxon>Hologalegina</taxon>
        <taxon>IRL clade</taxon>
        <taxon>Fabeae</taxon>
        <taxon>Lathyrus</taxon>
    </lineage>
</organism>
<comment type="caution">
    <text evidence="2">The sequence shown here is derived from an EMBL/GenBank/DDBJ whole genome shotgun (WGS) entry which is preliminary data.</text>
</comment>
<name>A0A9D4WCH4_PEA</name>
<dbReference type="EMBL" id="JAMSHJ010000006">
    <property type="protein sequence ID" value="KAI5399450.1"/>
    <property type="molecule type" value="Genomic_DNA"/>
</dbReference>
<reference evidence="2 3" key="1">
    <citation type="journal article" date="2022" name="Nat. Genet.">
        <title>Improved pea reference genome and pan-genome highlight genomic features and evolutionary characteristics.</title>
        <authorList>
            <person name="Yang T."/>
            <person name="Liu R."/>
            <person name="Luo Y."/>
            <person name="Hu S."/>
            <person name="Wang D."/>
            <person name="Wang C."/>
            <person name="Pandey M.K."/>
            <person name="Ge S."/>
            <person name="Xu Q."/>
            <person name="Li N."/>
            <person name="Li G."/>
            <person name="Huang Y."/>
            <person name="Saxena R.K."/>
            <person name="Ji Y."/>
            <person name="Li M."/>
            <person name="Yan X."/>
            <person name="He Y."/>
            <person name="Liu Y."/>
            <person name="Wang X."/>
            <person name="Xiang C."/>
            <person name="Varshney R.K."/>
            <person name="Ding H."/>
            <person name="Gao S."/>
            <person name="Zong X."/>
        </authorList>
    </citation>
    <scope>NUCLEOTIDE SEQUENCE [LARGE SCALE GENOMIC DNA]</scope>
    <source>
        <strain evidence="2 3">cv. Zhongwan 6</strain>
    </source>
</reference>
<feature type="transmembrane region" description="Helical" evidence="1">
    <location>
        <begin position="116"/>
        <end position="135"/>
    </location>
</feature>
<evidence type="ECO:0000313" key="3">
    <source>
        <dbReference type="Proteomes" id="UP001058974"/>
    </source>
</evidence>
<sequence length="138" mass="14860">SSHAGKFRNSLSSLRNGVLSKLAGKNKADGSLNLPRRDGMLLAVTSKARRFLSELLEDVIDEAVHDSHSLAGDSDVRMNLLKNLEDVDLVGLNALLASLLLLVGGGSILWDLLLGFGGWCLLCGLLFRWLLLSLGRHG</sequence>